<reference evidence="2" key="1">
    <citation type="journal article" date="2021" name="Proc. Natl. Acad. Sci. U.S.A.">
        <title>A Catalog of Tens of Thousands of Viruses from Human Metagenomes Reveals Hidden Associations with Chronic Diseases.</title>
        <authorList>
            <person name="Tisza M.J."/>
            <person name="Buck C.B."/>
        </authorList>
    </citation>
    <scope>NUCLEOTIDE SEQUENCE</scope>
    <source>
        <strain evidence="2">CtAbS6</strain>
    </source>
</reference>
<accession>A0A8S5M776</accession>
<name>A0A8S5M776_9CAUD</name>
<evidence type="ECO:0000313" key="2">
    <source>
        <dbReference type="EMBL" id="DAD78016.1"/>
    </source>
</evidence>
<dbReference type="EMBL" id="BK014838">
    <property type="protein sequence ID" value="DAD78016.1"/>
    <property type="molecule type" value="Genomic_DNA"/>
</dbReference>
<protein>
    <recommendedName>
        <fullName evidence="1">ORF6C domain-containing protein</fullName>
    </recommendedName>
</protein>
<dbReference type="InterPro" id="IPR018878">
    <property type="entry name" value="ORF6C_dom"/>
</dbReference>
<dbReference type="Pfam" id="PF10552">
    <property type="entry name" value="ORF6C"/>
    <property type="match status" value="1"/>
</dbReference>
<feature type="domain" description="ORF6C" evidence="1">
    <location>
        <begin position="38"/>
        <end position="106"/>
    </location>
</feature>
<proteinExistence type="predicted"/>
<evidence type="ECO:0000259" key="1">
    <source>
        <dbReference type="Pfam" id="PF10552"/>
    </source>
</evidence>
<sequence length="181" mass="21745">MKVKQKLEGNNNVQVGINYGEVVHTEKLIRRVEVIHDSNLHISDAEAKLLKDKVDEIVELRSQTEGKEKSYCYKRVYTELYNHFNITSYKLLPKNQFDEAIKWFDKQKAYRYRPKLRKVNNEEYRKQLYKSIHAKANQLGWDNETLYEFINVFLQPKVYITSLKDMSDTRLKKVYNKLFSR</sequence>
<organism evidence="2">
    <name type="scientific">Myoviridae sp. ctAbS6</name>
    <dbReference type="NCBI Taxonomy" id="2826628"/>
    <lineage>
        <taxon>Viruses</taxon>
        <taxon>Duplodnaviria</taxon>
        <taxon>Heunggongvirae</taxon>
        <taxon>Uroviricota</taxon>
        <taxon>Caudoviricetes</taxon>
    </lineage>
</organism>